<keyword evidence="5" id="KW-1185">Reference proteome</keyword>
<dbReference type="OrthoDB" id="9794717at2"/>
<dbReference type="AlphaFoldDB" id="A0A430ACF7"/>
<comment type="caution">
    <text evidence="4">The sequence shown here is derived from an EMBL/GenBank/DDBJ whole genome shotgun (WGS) entry which is preliminary data.</text>
</comment>
<dbReference type="Proteomes" id="UP000287101">
    <property type="component" value="Unassembled WGS sequence"/>
</dbReference>
<dbReference type="PANTHER" id="PTHR35527">
    <property type="entry name" value="CHOLOYLGLYCINE HYDROLASE"/>
    <property type="match status" value="1"/>
</dbReference>
<evidence type="ECO:0000313" key="4">
    <source>
        <dbReference type="EMBL" id="RSU04901.1"/>
    </source>
</evidence>
<dbReference type="Gene3D" id="3.60.60.10">
    <property type="entry name" value="Penicillin V Acylase, Chain A"/>
    <property type="match status" value="1"/>
</dbReference>
<dbReference type="SUPFAM" id="SSF56235">
    <property type="entry name" value="N-terminal nucleophile aminohydrolases (Ntn hydrolases)"/>
    <property type="match status" value="1"/>
</dbReference>
<accession>A0A430ACF7</accession>
<feature type="domain" description="Choloylglycine hydrolase/NAAA C-terminal" evidence="3">
    <location>
        <begin position="28"/>
        <end position="355"/>
    </location>
</feature>
<protein>
    <recommendedName>
        <fullName evidence="3">Choloylglycine hydrolase/NAAA C-terminal domain-containing protein</fullName>
    </recommendedName>
</protein>
<reference evidence="4 5" key="1">
    <citation type="submission" date="2017-05" db="EMBL/GenBank/DDBJ databases">
        <title>Vagococcus spp. assemblies.</title>
        <authorList>
            <person name="Gulvik C.A."/>
        </authorList>
    </citation>
    <scope>NUCLEOTIDE SEQUENCE [LARGE SCALE GENOMIC DNA]</scope>
    <source>
        <strain evidence="4 5">CCUG 41755</strain>
    </source>
</reference>
<dbReference type="InterPro" id="IPR029055">
    <property type="entry name" value="Ntn_hydrolases_N"/>
</dbReference>
<dbReference type="Pfam" id="PF02275">
    <property type="entry name" value="CBAH"/>
    <property type="match status" value="1"/>
</dbReference>
<organism evidence="4 5">
    <name type="scientific">Vagococcus fessus</name>
    <dbReference type="NCBI Taxonomy" id="120370"/>
    <lineage>
        <taxon>Bacteria</taxon>
        <taxon>Bacillati</taxon>
        <taxon>Bacillota</taxon>
        <taxon>Bacilli</taxon>
        <taxon>Lactobacillales</taxon>
        <taxon>Enterococcaceae</taxon>
        <taxon>Vagococcus</taxon>
    </lineage>
</organism>
<dbReference type="InterPro" id="IPR052193">
    <property type="entry name" value="Peptidase_C59"/>
</dbReference>
<gene>
    <name evidence="4" type="ORF">CBF31_02450</name>
</gene>
<comment type="similarity">
    <text evidence="1">Belongs to the peptidase C59 family.</text>
</comment>
<evidence type="ECO:0000256" key="2">
    <source>
        <dbReference type="ARBA" id="ARBA00022801"/>
    </source>
</evidence>
<name>A0A430ACF7_9ENTE</name>
<dbReference type="InterPro" id="IPR029132">
    <property type="entry name" value="CBAH/NAAA_C"/>
</dbReference>
<dbReference type="GO" id="GO:0016787">
    <property type="term" value="F:hydrolase activity"/>
    <property type="evidence" value="ECO:0007669"/>
    <property type="project" value="UniProtKB-KW"/>
</dbReference>
<keyword evidence="2" id="KW-0378">Hydrolase</keyword>
<dbReference type="PANTHER" id="PTHR35527:SF2">
    <property type="entry name" value="HYDROLASE"/>
    <property type="match status" value="1"/>
</dbReference>
<dbReference type="EMBL" id="NGJY01000001">
    <property type="protein sequence ID" value="RSU04901.1"/>
    <property type="molecule type" value="Genomic_DNA"/>
</dbReference>
<evidence type="ECO:0000313" key="5">
    <source>
        <dbReference type="Proteomes" id="UP000287101"/>
    </source>
</evidence>
<sequence>MLLFFVLNNRLCIILMVRLKSKGVIVMCTSIRVMALDKSVVWGRTQEFMVPFGPKSFVEGQPAFDAYVGIDVPVGHVLTDSESPITFTHQVIGMAIDGKPFGNDGFVFVDGVNDAGISCGMLYFSNYAKYGKAEDIKAAGKMPLRSSEYMTWALGNCGSLEEVIEKSQTLVGISDTANDMGQSDPFHFMFTDKEGNSIVMEPVNGDGTFKVHENKLGVMTNSPTFDWHITNLQNYTGLTNKMRENKVMANGVEVLSAGKGSGLIGMPADYTSQSRFVRAATLLTHARPSQTCDEARDTLFHILNSFDIANGVQDINDDTMNYNTQYTVGYDLTAKEMFVSMHENRRLQRVAMTEGNKEVIRYAINYKQDIADMPVK</sequence>
<proteinExistence type="inferred from homology"/>
<evidence type="ECO:0000256" key="1">
    <source>
        <dbReference type="ARBA" id="ARBA00006625"/>
    </source>
</evidence>
<evidence type="ECO:0000259" key="3">
    <source>
        <dbReference type="Pfam" id="PF02275"/>
    </source>
</evidence>